<name>A0A5N4DGJ0_CAMDR</name>
<proteinExistence type="predicted"/>
<dbReference type="PANTHER" id="PTHR23411">
    <property type="entry name" value="TAPASIN"/>
    <property type="match status" value="1"/>
</dbReference>
<dbReference type="EMBL" id="JWIN03000012">
    <property type="protein sequence ID" value="KAB1270248.1"/>
    <property type="molecule type" value="Genomic_DNA"/>
</dbReference>
<dbReference type="InterPro" id="IPR050380">
    <property type="entry name" value="Immune_Resp_Modulators"/>
</dbReference>
<protein>
    <submittedName>
        <fullName evidence="3">Ig gamma-2A chain C region</fullName>
    </submittedName>
</protein>
<feature type="region of interest" description="Disordered" evidence="2">
    <location>
        <begin position="55"/>
        <end position="101"/>
    </location>
</feature>
<feature type="compositionally biased region" description="Polar residues" evidence="2">
    <location>
        <begin position="72"/>
        <end position="98"/>
    </location>
</feature>
<evidence type="ECO:0000256" key="1">
    <source>
        <dbReference type="ARBA" id="ARBA00023319"/>
    </source>
</evidence>
<dbReference type="InterPro" id="IPR013783">
    <property type="entry name" value="Ig-like_fold"/>
</dbReference>
<dbReference type="InterPro" id="IPR036179">
    <property type="entry name" value="Ig-like_dom_sf"/>
</dbReference>
<feature type="compositionally biased region" description="Basic and acidic residues" evidence="2">
    <location>
        <begin position="56"/>
        <end position="71"/>
    </location>
</feature>
<evidence type="ECO:0000256" key="2">
    <source>
        <dbReference type="SAM" id="MobiDB-lite"/>
    </source>
</evidence>
<dbReference type="Gene3D" id="2.60.40.10">
    <property type="entry name" value="Immunoglobulins"/>
    <property type="match status" value="2"/>
</dbReference>
<sequence>MVTWNSGALSSGIHTFPSILMSLGLYSLSSLATMPASSSASKTFICNVAHPASNTKADKRVGKRTGLREGVHSQTGPRNPTSLSSAVAPQRDPSSSVPIAQHQDWLTGKEFKCKVNNKALPAPIERTISKAKGDLAKTL</sequence>
<organism evidence="3 4">
    <name type="scientific">Camelus dromedarius</name>
    <name type="common">Dromedary</name>
    <name type="synonym">Arabian camel</name>
    <dbReference type="NCBI Taxonomy" id="9838"/>
    <lineage>
        <taxon>Eukaryota</taxon>
        <taxon>Metazoa</taxon>
        <taxon>Chordata</taxon>
        <taxon>Craniata</taxon>
        <taxon>Vertebrata</taxon>
        <taxon>Euteleostomi</taxon>
        <taxon>Mammalia</taxon>
        <taxon>Eutheria</taxon>
        <taxon>Laurasiatheria</taxon>
        <taxon>Artiodactyla</taxon>
        <taxon>Tylopoda</taxon>
        <taxon>Camelidae</taxon>
        <taxon>Camelus</taxon>
    </lineage>
</organism>
<gene>
    <name evidence="3" type="ORF">Cadr_000017203</name>
</gene>
<reference evidence="3 4" key="1">
    <citation type="journal article" date="2019" name="Mol. Ecol. Resour.">
        <title>Improving Illumina assemblies with Hi-C and long reads: an example with the North African dromedary.</title>
        <authorList>
            <person name="Elbers J.P."/>
            <person name="Rogers M.F."/>
            <person name="Perelman P.L."/>
            <person name="Proskuryakova A.A."/>
            <person name="Serdyukova N.A."/>
            <person name="Johnson W.E."/>
            <person name="Horin P."/>
            <person name="Corander J."/>
            <person name="Murphy D."/>
            <person name="Burger P.A."/>
        </authorList>
    </citation>
    <scope>NUCLEOTIDE SEQUENCE [LARGE SCALE GENOMIC DNA]</scope>
    <source>
        <strain evidence="3">Drom800</strain>
        <tissue evidence="3">Blood</tissue>
    </source>
</reference>
<keyword evidence="1" id="KW-0393">Immunoglobulin domain</keyword>
<dbReference type="SUPFAM" id="SSF48726">
    <property type="entry name" value="Immunoglobulin"/>
    <property type="match status" value="2"/>
</dbReference>
<accession>A0A5N4DGJ0</accession>
<evidence type="ECO:0000313" key="4">
    <source>
        <dbReference type="Proteomes" id="UP000299084"/>
    </source>
</evidence>
<keyword evidence="4" id="KW-1185">Reference proteome</keyword>
<evidence type="ECO:0000313" key="3">
    <source>
        <dbReference type="EMBL" id="KAB1270248.1"/>
    </source>
</evidence>
<dbReference type="Proteomes" id="UP000299084">
    <property type="component" value="Unassembled WGS sequence"/>
</dbReference>
<dbReference type="AlphaFoldDB" id="A0A5N4DGJ0"/>
<comment type="caution">
    <text evidence="3">The sequence shown here is derived from an EMBL/GenBank/DDBJ whole genome shotgun (WGS) entry which is preliminary data.</text>
</comment>